<keyword evidence="3" id="KW-0813">Transport</keyword>
<evidence type="ECO:0000313" key="12">
    <source>
        <dbReference type="Proteomes" id="UP001189429"/>
    </source>
</evidence>
<keyword evidence="7" id="KW-0694">RNA-binding</keyword>
<dbReference type="Gene3D" id="3.30.310.210">
    <property type="match status" value="1"/>
</dbReference>
<feature type="compositionally biased region" description="Basic and acidic residues" evidence="8">
    <location>
        <begin position="1011"/>
        <end position="1020"/>
    </location>
</feature>
<reference evidence="11" key="1">
    <citation type="submission" date="2023-10" db="EMBL/GenBank/DDBJ databases">
        <authorList>
            <person name="Chen Y."/>
            <person name="Shah S."/>
            <person name="Dougan E. K."/>
            <person name="Thang M."/>
            <person name="Chan C."/>
        </authorList>
    </citation>
    <scope>NUCLEOTIDE SEQUENCE [LARGE SCALE GENOMIC DNA]</scope>
</reference>
<feature type="compositionally biased region" description="Low complexity" evidence="8">
    <location>
        <begin position="971"/>
        <end position="986"/>
    </location>
</feature>
<feature type="transmembrane region" description="Helical" evidence="9">
    <location>
        <begin position="176"/>
        <end position="198"/>
    </location>
</feature>
<feature type="region of interest" description="Disordered" evidence="8">
    <location>
        <begin position="1"/>
        <end position="37"/>
    </location>
</feature>
<feature type="transmembrane region" description="Helical" evidence="9">
    <location>
        <begin position="279"/>
        <end position="302"/>
    </location>
</feature>
<sequence>MERCASGADGPTSTSSRDNRRCEGALEGEDTHTLAEPGVVAGSERLRGGPPSPPATGLLCLTVAASYTCSAATTTHIQTVCGYAAPVTITYINELVLGTVAASALLYARPPTASLALARAQAPWALVLSPTAFGANAAFAAALRLTSVASAVTLEQLTSLFIAALSYHLLGERYGLPSMLMLAVAVGGAIVATLADVSGPADLVRGISPLLGDALALLVAFCSAFYMVLFKCAFPSMDPWGLVLFFAVKATVTVGGGWIVLLVFNVLGWDHAGSPSACALAWVPIGSCLQALFNYSLIWTTIRTSPLTARLSLLCAIPISFSVDLCTGRRFDAWRLVGVLLIFGGVVGFECLPRPSVGRRAGSGGGAAAERGGEAARRVARAEAGKQFLAVSVRAPQASGTQGEPLWTRNRFWARGTSLLRGGGGGLFFDRGGARGAGRAARRPRARRCQTAGPAGMAAVDPAEAVRVALLVPDAQAGKVVGKGGAVFQMLRAQGCDIMMQQAADVEQFRRADLRGASGEHLARGFATIAGRLGKGEEHTMAVVISQDMATAFDMNHGEQMIYDTTGVAAAVEGGWTTEAAERRVMLTGDGNVLAKCFRLLLAACGLCEASGGGGQPLGRPRPAAAPKKAAAKSVAAAGAAAPAFVAPGAFVPPAAAPASAAGGARKAFVPPEAFGGGLGDGSAPKAFVSPTGFVPPAGYVPPAASGGSGAGGARVTGVAGRSDQEAELHFVASDDQVELMAGWQGANLPSFASQSGCSSISLAPAPDGSSSEVVMKGPIGAVLTAQQMLWQQLGQTSEELPDYIQMIYVAPKGRVGAVVGKAGSGLRQVRELSGLEVKVAQDEVEGWGRCTFAGAVQSALVAAELIHLLCIGKGGGTITANDLEFMSAEAARPVAPQPAAGAAQHAAKGAKGSQQSAKGSWGADAAKGSWGGKGADAAKGSWGAKGAEGAWGSTASRADAAKGSWGGKGADAAKGSWGAKGAWGSTASRADATKGSWGGSQGSWGSQKQDAWKDKDPWKDSWSQSGAWAGAEPSRKRQRASYDTSSASAGSWGGWGYS</sequence>
<dbReference type="SMART" id="SM00322">
    <property type="entry name" value="KH"/>
    <property type="match status" value="2"/>
</dbReference>
<evidence type="ECO:0000256" key="9">
    <source>
        <dbReference type="SAM" id="Phobius"/>
    </source>
</evidence>
<dbReference type="PANTHER" id="PTHR23051:SF0">
    <property type="entry name" value="SOLUTE CARRIER FAMILY 35 MEMBER F5"/>
    <property type="match status" value="1"/>
</dbReference>
<evidence type="ECO:0000256" key="6">
    <source>
        <dbReference type="ARBA" id="ARBA00023136"/>
    </source>
</evidence>
<feature type="domain" description="K Homology" evidence="10">
    <location>
        <begin position="464"/>
        <end position="550"/>
    </location>
</feature>
<evidence type="ECO:0000256" key="8">
    <source>
        <dbReference type="SAM" id="MobiDB-lite"/>
    </source>
</evidence>
<dbReference type="Pfam" id="PF06027">
    <property type="entry name" value="SLC35F"/>
    <property type="match status" value="1"/>
</dbReference>
<dbReference type="InterPro" id="IPR037185">
    <property type="entry name" value="EmrE-like"/>
</dbReference>
<feature type="transmembrane region" description="Helical" evidence="9">
    <location>
        <begin position="210"/>
        <end position="230"/>
    </location>
</feature>
<feature type="domain" description="K Homology" evidence="10">
    <location>
        <begin position="803"/>
        <end position="872"/>
    </location>
</feature>
<feature type="transmembrane region" description="Helical" evidence="9">
    <location>
        <begin position="152"/>
        <end position="170"/>
    </location>
</feature>
<dbReference type="CDD" id="cd00105">
    <property type="entry name" value="KH-I"/>
    <property type="match status" value="1"/>
</dbReference>
<dbReference type="SUPFAM" id="SSF54791">
    <property type="entry name" value="Eukaryotic type KH-domain (KH-domain type I)"/>
    <property type="match status" value="1"/>
</dbReference>
<comment type="subcellular location">
    <subcellularLocation>
        <location evidence="1">Membrane</location>
        <topology evidence="1">Multi-pass membrane protein</topology>
    </subcellularLocation>
</comment>
<dbReference type="InterPro" id="IPR004087">
    <property type="entry name" value="KH_dom"/>
</dbReference>
<evidence type="ECO:0000259" key="10">
    <source>
        <dbReference type="SMART" id="SM00322"/>
    </source>
</evidence>
<evidence type="ECO:0000256" key="4">
    <source>
        <dbReference type="ARBA" id="ARBA00022692"/>
    </source>
</evidence>
<evidence type="ECO:0000256" key="2">
    <source>
        <dbReference type="ARBA" id="ARBA00007863"/>
    </source>
</evidence>
<dbReference type="InterPro" id="IPR036612">
    <property type="entry name" value="KH_dom_type_1_sf"/>
</dbReference>
<feature type="compositionally biased region" description="Basic and acidic residues" evidence="8">
    <location>
        <begin position="17"/>
        <end position="33"/>
    </location>
</feature>
<comment type="caution">
    <text evidence="11">The sequence shown here is derived from an EMBL/GenBank/DDBJ whole genome shotgun (WGS) entry which is preliminary data.</text>
</comment>
<keyword evidence="12" id="KW-1185">Reference proteome</keyword>
<dbReference type="PANTHER" id="PTHR23051">
    <property type="entry name" value="SOLUTE CARRIER FAMILY 35, MEMBER F5"/>
    <property type="match status" value="1"/>
</dbReference>
<feature type="transmembrane region" description="Helical" evidence="9">
    <location>
        <begin position="333"/>
        <end position="349"/>
    </location>
</feature>
<dbReference type="InterPro" id="IPR009262">
    <property type="entry name" value="SLC35_F1/F2/F6"/>
</dbReference>
<accession>A0ABN9V3W2</accession>
<dbReference type="EMBL" id="CAUYUJ010016649">
    <property type="protein sequence ID" value="CAK0867496.1"/>
    <property type="molecule type" value="Genomic_DNA"/>
</dbReference>
<dbReference type="SUPFAM" id="SSF103481">
    <property type="entry name" value="Multidrug resistance efflux transporter EmrE"/>
    <property type="match status" value="1"/>
</dbReference>
<feature type="transmembrane region" description="Helical" evidence="9">
    <location>
        <begin position="124"/>
        <end position="145"/>
    </location>
</feature>
<evidence type="ECO:0000256" key="1">
    <source>
        <dbReference type="ARBA" id="ARBA00004141"/>
    </source>
</evidence>
<evidence type="ECO:0000313" key="11">
    <source>
        <dbReference type="EMBL" id="CAK0867496.1"/>
    </source>
</evidence>
<evidence type="ECO:0000256" key="5">
    <source>
        <dbReference type="ARBA" id="ARBA00022989"/>
    </source>
</evidence>
<protein>
    <recommendedName>
        <fullName evidence="10">K Homology domain-containing protein</fullName>
    </recommendedName>
</protein>
<keyword evidence="5 9" id="KW-1133">Transmembrane helix</keyword>
<proteinExistence type="inferred from homology"/>
<feature type="compositionally biased region" description="Low complexity" evidence="8">
    <location>
        <begin position="897"/>
        <end position="915"/>
    </location>
</feature>
<keyword evidence="4 9" id="KW-0812">Transmembrane</keyword>
<name>A0ABN9V3W2_9DINO</name>
<feature type="transmembrane region" description="Helical" evidence="9">
    <location>
        <begin position="242"/>
        <end position="267"/>
    </location>
</feature>
<gene>
    <name evidence="11" type="ORF">PCOR1329_LOCUS54421</name>
</gene>
<keyword evidence="6 9" id="KW-0472">Membrane</keyword>
<comment type="similarity">
    <text evidence="2">Belongs to the SLC35F solute transporter family.</text>
</comment>
<evidence type="ECO:0000256" key="3">
    <source>
        <dbReference type="ARBA" id="ARBA00022448"/>
    </source>
</evidence>
<evidence type="ECO:0000256" key="7">
    <source>
        <dbReference type="PROSITE-ProRule" id="PRU00117"/>
    </source>
</evidence>
<organism evidence="11 12">
    <name type="scientific">Prorocentrum cordatum</name>
    <dbReference type="NCBI Taxonomy" id="2364126"/>
    <lineage>
        <taxon>Eukaryota</taxon>
        <taxon>Sar</taxon>
        <taxon>Alveolata</taxon>
        <taxon>Dinophyceae</taxon>
        <taxon>Prorocentrales</taxon>
        <taxon>Prorocentraceae</taxon>
        <taxon>Prorocentrum</taxon>
    </lineage>
</organism>
<dbReference type="Proteomes" id="UP001189429">
    <property type="component" value="Unassembled WGS sequence"/>
</dbReference>
<dbReference type="PROSITE" id="PS50084">
    <property type="entry name" value="KH_TYPE_1"/>
    <property type="match status" value="1"/>
</dbReference>
<feature type="region of interest" description="Disordered" evidence="8">
    <location>
        <begin position="897"/>
        <end position="1059"/>
    </location>
</feature>